<dbReference type="CDD" id="cd20069">
    <property type="entry name" value="5TM_Oxa1-like"/>
    <property type="match status" value="1"/>
</dbReference>
<dbReference type="PANTHER" id="PTHR12428">
    <property type="entry name" value="OXA1"/>
    <property type="match status" value="1"/>
</dbReference>
<feature type="region of interest" description="Disordered" evidence="6">
    <location>
        <begin position="83"/>
        <end position="110"/>
    </location>
</feature>
<dbReference type="GO" id="GO:0032977">
    <property type="term" value="F:membrane insertase activity"/>
    <property type="evidence" value="ECO:0007669"/>
    <property type="project" value="InterPro"/>
</dbReference>
<comment type="similarity">
    <text evidence="2">Belongs to the OXA1/ALB3/YidC (TC 2.A.9.2) family.</text>
</comment>
<keyword evidence="9" id="KW-1185">Reference proteome</keyword>
<feature type="transmembrane region" description="Helical" evidence="7">
    <location>
        <begin position="166"/>
        <end position="188"/>
    </location>
</feature>
<keyword evidence="3 7" id="KW-0812">Transmembrane</keyword>
<feature type="region of interest" description="Disordered" evidence="6">
    <location>
        <begin position="42"/>
        <end position="61"/>
    </location>
</feature>
<evidence type="ECO:0000313" key="8">
    <source>
        <dbReference type="EMBL" id="GLC53202.1"/>
    </source>
</evidence>
<evidence type="ECO:0000256" key="4">
    <source>
        <dbReference type="ARBA" id="ARBA00022989"/>
    </source>
</evidence>
<comment type="caution">
    <text evidence="8">The sequence shown here is derived from an EMBL/GenBank/DDBJ whole genome shotgun (WGS) entry which is preliminary data.</text>
</comment>
<evidence type="ECO:0000256" key="2">
    <source>
        <dbReference type="ARBA" id="ARBA00010583"/>
    </source>
</evidence>
<evidence type="ECO:0000256" key="3">
    <source>
        <dbReference type="ARBA" id="ARBA00022692"/>
    </source>
</evidence>
<evidence type="ECO:0000313" key="9">
    <source>
        <dbReference type="Proteomes" id="UP001165080"/>
    </source>
</evidence>
<name>A0A9W6F1S6_9CHLO</name>
<protein>
    <submittedName>
        <fullName evidence="8">Uncharacterized protein</fullName>
    </submittedName>
</protein>
<dbReference type="GO" id="GO:0032979">
    <property type="term" value="P:protein insertion into mitochondrial inner membrane from matrix"/>
    <property type="evidence" value="ECO:0007669"/>
    <property type="project" value="TreeGrafter"/>
</dbReference>
<dbReference type="Proteomes" id="UP001165080">
    <property type="component" value="Unassembled WGS sequence"/>
</dbReference>
<dbReference type="GO" id="GO:0005743">
    <property type="term" value="C:mitochondrial inner membrane"/>
    <property type="evidence" value="ECO:0007669"/>
    <property type="project" value="TreeGrafter"/>
</dbReference>
<evidence type="ECO:0000256" key="5">
    <source>
        <dbReference type="ARBA" id="ARBA00023136"/>
    </source>
</evidence>
<gene>
    <name evidence="8" type="primary">PLEST008775</name>
    <name evidence="8" type="ORF">PLESTB_000719200</name>
</gene>
<feature type="compositionally biased region" description="Low complexity" evidence="6">
    <location>
        <begin position="42"/>
        <end position="52"/>
    </location>
</feature>
<evidence type="ECO:0000256" key="1">
    <source>
        <dbReference type="ARBA" id="ARBA00004141"/>
    </source>
</evidence>
<dbReference type="PANTHER" id="PTHR12428:SF65">
    <property type="entry name" value="CYTOCHROME C OXIDASE ASSEMBLY PROTEIN COX18, MITOCHONDRIAL"/>
    <property type="match status" value="1"/>
</dbReference>
<evidence type="ECO:0000256" key="6">
    <source>
        <dbReference type="SAM" id="MobiDB-lite"/>
    </source>
</evidence>
<feature type="transmembrane region" description="Helical" evidence="7">
    <location>
        <begin position="247"/>
        <end position="267"/>
    </location>
</feature>
<reference evidence="8 9" key="1">
    <citation type="journal article" date="2023" name="Commun. Biol.">
        <title>Reorganization of the ancestral sex-determining regions during the evolution of trioecy in Pleodorina starrii.</title>
        <authorList>
            <person name="Takahashi K."/>
            <person name="Suzuki S."/>
            <person name="Kawai-Toyooka H."/>
            <person name="Yamamoto K."/>
            <person name="Hamaji T."/>
            <person name="Ootsuki R."/>
            <person name="Yamaguchi H."/>
            <person name="Kawachi M."/>
            <person name="Higashiyama T."/>
            <person name="Nozaki H."/>
        </authorList>
    </citation>
    <scope>NUCLEOTIDE SEQUENCE [LARGE SCALE GENOMIC DNA]</scope>
    <source>
        <strain evidence="8 9">NIES-4479</strain>
    </source>
</reference>
<keyword evidence="4 7" id="KW-1133">Transmembrane helix</keyword>
<keyword evidence="5 7" id="KW-0472">Membrane</keyword>
<sequence>MAQRWRGFQRGAALLLHHAEPSTSGAHGLMSAYTSGSSLLQHLQPDQQQQQQRGGGSSWQHFHHAWGGTPIGVRFASTKSAASSAAPSTSDDFPGAASTSGADLTPQPEFFPLPEGSAEEVVSAIYQATDALERASILAAKADSFFSASWCISGLQEVHDMLGTPWWISIMIFNISLRLLTFPLMVLAQKGSAKMMEFNYNLLHAKKLQEAAMKATSRSEHDRLFNAFRSEYTAQVSKHGDPVKTALMVPGVMIFNGCVFLSIFNGISKLMAAKVPSLTTGGALWFSDLTTADPYFGLPIMCTLVTLAMVEYGINLAGDAGPLPSERQQATKTMKWVFRALAFMFIPAGSYVAAGTATLWVSNTAFGVVQGMMLRNDKVRQRLGLPSMEALREMNARVLAANNAAAPTPAAEPASLLSTKPAAGTAADASVAGAATPLMSSPRPAAARGAAR</sequence>
<feature type="region of interest" description="Disordered" evidence="6">
    <location>
        <begin position="433"/>
        <end position="452"/>
    </location>
</feature>
<proteinExistence type="inferred from homology"/>
<evidence type="ECO:0000256" key="7">
    <source>
        <dbReference type="SAM" id="Phobius"/>
    </source>
</evidence>
<comment type="subcellular location">
    <subcellularLocation>
        <location evidence="1">Membrane</location>
        <topology evidence="1">Multi-pass membrane protein</topology>
    </subcellularLocation>
</comment>
<dbReference type="InterPro" id="IPR001708">
    <property type="entry name" value="YidC/ALB3/OXA1/COX18"/>
</dbReference>
<dbReference type="EMBL" id="BRXU01000007">
    <property type="protein sequence ID" value="GLC53202.1"/>
    <property type="molecule type" value="Genomic_DNA"/>
</dbReference>
<accession>A0A9W6F1S6</accession>
<feature type="transmembrane region" description="Helical" evidence="7">
    <location>
        <begin position="336"/>
        <end position="361"/>
    </location>
</feature>
<dbReference type="AlphaFoldDB" id="A0A9W6F1S6"/>
<organism evidence="8 9">
    <name type="scientific">Pleodorina starrii</name>
    <dbReference type="NCBI Taxonomy" id="330485"/>
    <lineage>
        <taxon>Eukaryota</taxon>
        <taxon>Viridiplantae</taxon>
        <taxon>Chlorophyta</taxon>
        <taxon>core chlorophytes</taxon>
        <taxon>Chlorophyceae</taxon>
        <taxon>CS clade</taxon>
        <taxon>Chlamydomonadales</taxon>
        <taxon>Volvocaceae</taxon>
        <taxon>Pleodorina</taxon>
    </lineage>
</organism>